<gene>
    <name evidence="1" type="ORF">ROHU_025141</name>
</gene>
<dbReference type="EMBL" id="QBIY01012648">
    <property type="protein sequence ID" value="RXN20282.1"/>
    <property type="molecule type" value="Genomic_DNA"/>
</dbReference>
<accession>A0A498ML97</accession>
<protein>
    <submittedName>
        <fullName evidence="1">Uncharacterized protein</fullName>
    </submittedName>
</protein>
<evidence type="ECO:0000313" key="2">
    <source>
        <dbReference type="Proteomes" id="UP000290572"/>
    </source>
</evidence>
<evidence type="ECO:0000313" key="1">
    <source>
        <dbReference type="EMBL" id="RXN20282.1"/>
    </source>
</evidence>
<comment type="caution">
    <text evidence="1">The sequence shown here is derived from an EMBL/GenBank/DDBJ whole genome shotgun (WGS) entry which is preliminary data.</text>
</comment>
<sequence length="104" mass="12010">MNMASKDLRKGEERFKTLFFHLMPTCRSMGGDADHRNVRQRHRSAFQSWPHTGATQVRSAILFISSFLHPSLPFYRILYSVTVSFISDIHAFMDYSMVIHSEGA</sequence>
<organism evidence="1 2">
    <name type="scientific">Labeo rohita</name>
    <name type="common">Indian major carp</name>
    <name type="synonym">Cyprinus rohita</name>
    <dbReference type="NCBI Taxonomy" id="84645"/>
    <lineage>
        <taxon>Eukaryota</taxon>
        <taxon>Metazoa</taxon>
        <taxon>Chordata</taxon>
        <taxon>Craniata</taxon>
        <taxon>Vertebrata</taxon>
        <taxon>Euteleostomi</taxon>
        <taxon>Actinopterygii</taxon>
        <taxon>Neopterygii</taxon>
        <taxon>Teleostei</taxon>
        <taxon>Ostariophysi</taxon>
        <taxon>Cypriniformes</taxon>
        <taxon>Cyprinidae</taxon>
        <taxon>Labeoninae</taxon>
        <taxon>Labeonini</taxon>
        <taxon>Labeo</taxon>
    </lineage>
</organism>
<dbReference type="AlphaFoldDB" id="A0A498ML97"/>
<proteinExistence type="predicted"/>
<keyword evidence="2" id="KW-1185">Reference proteome</keyword>
<name>A0A498ML97_LABRO</name>
<dbReference type="Proteomes" id="UP000290572">
    <property type="component" value="Unassembled WGS sequence"/>
</dbReference>
<reference evidence="1 2" key="1">
    <citation type="submission" date="2018-03" db="EMBL/GenBank/DDBJ databases">
        <title>Draft genome sequence of Rohu Carp (Labeo rohita).</title>
        <authorList>
            <person name="Das P."/>
            <person name="Kushwaha B."/>
            <person name="Joshi C.G."/>
            <person name="Kumar D."/>
            <person name="Nagpure N.S."/>
            <person name="Sahoo L."/>
            <person name="Das S.P."/>
            <person name="Bit A."/>
            <person name="Patnaik S."/>
            <person name="Meher P.K."/>
            <person name="Jayasankar P."/>
            <person name="Koringa P.G."/>
            <person name="Patel N.V."/>
            <person name="Hinsu A.T."/>
            <person name="Kumar R."/>
            <person name="Pandey M."/>
            <person name="Agarwal S."/>
            <person name="Srivastava S."/>
            <person name="Singh M."/>
            <person name="Iquebal M.A."/>
            <person name="Jaiswal S."/>
            <person name="Angadi U.B."/>
            <person name="Kumar N."/>
            <person name="Raza M."/>
            <person name="Shah T.M."/>
            <person name="Rai A."/>
            <person name="Jena J.K."/>
        </authorList>
    </citation>
    <scope>NUCLEOTIDE SEQUENCE [LARGE SCALE GENOMIC DNA]</scope>
    <source>
        <strain evidence="1">DASCIFA01</strain>
        <tissue evidence="1">Testis</tissue>
    </source>
</reference>